<evidence type="ECO:0000313" key="2">
    <source>
        <dbReference type="EMBL" id="BCF95390.1"/>
    </source>
</evidence>
<keyword evidence="1" id="KW-0472">Membrane</keyword>
<organism evidence="2 3">
    <name type="scientific">Paraburkholderia largidicola</name>
    <dbReference type="NCBI Taxonomy" id="3014751"/>
    <lineage>
        <taxon>Bacteria</taxon>
        <taxon>Pseudomonadati</taxon>
        <taxon>Pseudomonadota</taxon>
        <taxon>Betaproteobacteria</taxon>
        <taxon>Burkholderiales</taxon>
        <taxon>Burkholderiaceae</taxon>
        <taxon>Paraburkholderia</taxon>
    </lineage>
</organism>
<keyword evidence="1" id="KW-1133">Transmembrane helix</keyword>
<sequence>MKVALLVMAICALIIGTALAGAYRLHAAWPIIGAGLLVVFLFWMLKVWDRIDQAIEASQEN</sequence>
<dbReference type="AlphaFoldDB" id="A0A7I8C6J7"/>
<protein>
    <submittedName>
        <fullName evidence="2">Uncharacterized protein</fullName>
    </submittedName>
</protein>
<dbReference type="EMBL" id="AP023178">
    <property type="protein sequence ID" value="BCF95390.1"/>
    <property type="molecule type" value="Genomic_DNA"/>
</dbReference>
<gene>
    <name evidence="2" type="ORF">PPGU16_84570</name>
</gene>
<feature type="transmembrane region" description="Helical" evidence="1">
    <location>
        <begin position="30"/>
        <end position="48"/>
    </location>
</feature>
<evidence type="ECO:0000313" key="3">
    <source>
        <dbReference type="Proteomes" id="UP000510888"/>
    </source>
</evidence>
<reference evidence="2 3" key="1">
    <citation type="journal article" date="2020" name="Genes (Basel)">
        <title>Genomic Comparison of Insect Gut Symbionts from Divergent Burkholderia Subclades.</title>
        <authorList>
            <person name="Takeshita K."/>
            <person name="Kikuchi Y."/>
        </authorList>
    </citation>
    <scope>NUCLEOTIDE SEQUENCE [LARGE SCALE GENOMIC DNA]</scope>
    <source>
        <strain evidence="2 3">PGU16</strain>
        <plasmid evidence="2 3">PPGU16_p3</plasmid>
    </source>
</reference>
<proteinExistence type="predicted"/>
<geneLocation type="plasmid" evidence="2 3">
    <name>PPGU16_p3</name>
</geneLocation>
<dbReference type="RefSeq" id="WP_180727811.1">
    <property type="nucleotide sequence ID" value="NZ_AP023178.1"/>
</dbReference>
<dbReference type="KEGG" id="plad:PPGU16_84570"/>
<keyword evidence="1" id="KW-0812">Transmembrane</keyword>
<evidence type="ECO:0000256" key="1">
    <source>
        <dbReference type="SAM" id="Phobius"/>
    </source>
</evidence>
<accession>A0A7I8C6J7</accession>
<keyword evidence="3" id="KW-1185">Reference proteome</keyword>
<dbReference type="Proteomes" id="UP000510888">
    <property type="component" value="Plasmid PPGU16_p3"/>
</dbReference>
<name>A0A7I8C6J7_9BURK</name>
<keyword evidence="2" id="KW-0614">Plasmid</keyword>